<dbReference type="Pfam" id="PF04681">
    <property type="entry name" value="Bys1"/>
    <property type="match status" value="1"/>
</dbReference>
<dbReference type="PANTHER" id="PTHR36195:SF4">
    <property type="entry name" value="DOMAIN PROTEIN, PUTATIVE (AFU_ORTHOLOGUE AFUA_5G01990)-RELATED"/>
    <property type="match status" value="1"/>
</dbReference>
<dbReference type="OrthoDB" id="5144514at2759"/>
<sequence length="205" mass="22187">MLSKTSLALVVLQATLALAGNAIINNRCNYDIWVQSVHAPYGGNMTHVPAQSQYSEPFSHAPTSVKISKTPSIVSGEQTQFEYNIVSNQMWYDISLVDCAKGPQGASGSFDTSSCPGYNEGLAMHVTDSICRKIDCGAEAYCPTQAYFVPQPYKELGIEEPVFVCPGNGTSFDLCMTVCSREPQLRSRGIAGSLDNALVVDEEEK</sequence>
<dbReference type="EMBL" id="JYNV01000164">
    <property type="protein sequence ID" value="KZM24355.1"/>
    <property type="molecule type" value="Genomic_DNA"/>
</dbReference>
<protein>
    <submittedName>
        <fullName evidence="1">Uncharacterized protein</fullName>
    </submittedName>
</protein>
<dbReference type="Proteomes" id="UP000076837">
    <property type="component" value="Unassembled WGS sequence"/>
</dbReference>
<organism evidence="1 2">
    <name type="scientific">Didymella rabiei</name>
    <name type="common">Chickpea ascochyta blight fungus</name>
    <name type="synonym">Mycosphaerella rabiei</name>
    <dbReference type="NCBI Taxonomy" id="5454"/>
    <lineage>
        <taxon>Eukaryota</taxon>
        <taxon>Fungi</taxon>
        <taxon>Dikarya</taxon>
        <taxon>Ascomycota</taxon>
        <taxon>Pezizomycotina</taxon>
        <taxon>Dothideomycetes</taxon>
        <taxon>Pleosporomycetidae</taxon>
        <taxon>Pleosporales</taxon>
        <taxon>Pleosporineae</taxon>
        <taxon>Didymellaceae</taxon>
        <taxon>Ascochyta</taxon>
    </lineage>
</organism>
<reference evidence="1 2" key="1">
    <citation type="journal article" date="2016" name="Sci. Rep.">
        <title>Draft genome sequencing and secretome analysis of fungal phytopathogen Ascochyta rabiei provides insight into the necrotrophic effector repertoire.</title>
        <authorList>
            <person name="Verma S."/>
            <person name="Gazara R.K."/>
            <person name="Nizam S."/>
            <person name="Parween S."/>
            <person name="Chattopadhyay D."/>
            <person name="Verma P.K."/>
        </authorList>
    </citation>
    <scope>NUCLEOTIDE SEQUENCE [LARGE SCALE GENOMIC DNA]</scope>
    <source>
        <strain evidence="1 2">ArDII</strain>
    </source>
</reference>
<keyword evidence="2" id="KW-1185">Reference proteome</keyword>
<dbReference type="InterPro" id="IPR006771">
    <property type="entry name" value="CetA-like"/>
</dbReference>
<comment type="caution">
    <text evidence="1">The sequence shown here is derived from an EMBL/GenBank/DDBJ whole genome shotgun (WGS) entry which is preliminary data.</text>
</comment>
<evidence type="ECO:0000313" key="2">
    <source>
        <dbReference type="Proteomes" id="UP000076837"/>
    </source>
</evidence>
<proteinExistence type="predicted"/>
<gene>
    <name evidence="1" type="ORF">ST47_g4501</name>
</gene>
<evidence type="ECO:0000313" key="1">
    <source>
        <dbReference type="EMBL" id="KZM24355.1"/>
    </source>
</evidence>
<name>A0A163FGW6_DIDRA</name>
<accession>A0A163FGW6</accession>
<dbReference type="AlphaFoldDB" id="A0A163FGW6"/>
<dbReference type="PANTHER" id="PTHR36195">
    <property type="entry name" value="DOMAIN PROTEIN, PUTATIVE (AFU_ORTHOLOGUE AFUA_5G01990)-RELATED-RELATED"/>
    <property type="match status" value="1"/>
</dbReference>